<dbReference type="EMBL" id="AYEV01000038">
    <property type="protein sequence ID" value="ESK53978.1"/>
    <property type="molecule type" value="Genomic_DNA"/>
</dbReference>
<dbReference type="eggNOG" id="ENOG50329R8">
    <property type="taxonomic scope" value="Bacteria"/>
</dbReference>
<organism evidence="1 2">
    <name type="scientific">Acinetobacter tjernbergiae DSM 14971 = CIP 107465</name>
    <dbReference type="NCBI Taxonomy" id="1120928"/>
    <lineage>
        <taxon>Bacteria</taxon>
        <taxon>Pseudomonadati</taxon>
        <taxon>Pseudomonadota</taxon>
        <taxon>Gammaproteobacteria</taxon>
        <taxon>Moraxellales</taxon>
        <taxon>Moraxellaceae</taxon>
        <taxon>Acinetobacter</taxon>
    </lineage>
</organism>
<dbReference type="AlphaFoldDB" id="V2UGV2"/>
<keyword evidence="2" id="KW-1185">Reference proteome</keyword>
<reference evidence="1 2" key="1">
    <citation type="submission" date="2013-10" db="EMBL/GenBank/DDBJ databases">
        <title>The Genome Sequence of Acinetobacter tjernbergiae CIP107465.</title>
        <authorList>
            <consortium name="The Broad Institute Genomics Platform"/>
            <consortium name="The Broad Institute Genome Sequencing Center for Infectious Disease"/>
            <person name="Cerqueira G."/>
            <person name="Feldgarden M."/>
            <person name="Courvalin P."/>
            <person name="Grillot-Courvalin C."/>
            <person name="Clermont D."/>
            <person name="Rocha E."/>
            <person name="Yoon E.-J."/>
            <person name="Nemec A."/>
            <person name="Young S.K."/>
            <person name="Zeng Q."/>
            <person name="Gargeya S."/>
            <person name="Fitzgerald M."/>
            <person name="Abouelleil A."/>
            <person name="Alvarado L."/>
            <person name="Berlin A.M."/>
            <person name="Chapman S.B."/>
            <person name="Gainer-Dewar J."/>
            <person name="Goldberg J."/>
            <person name="Gnerre S."/>
            <person name="Griggs A."/>
            <person name="Gujja S."/>
            <person name="Hansen M."/>
            <person name="Howarth C."/>
            <person name="Imamovic A."/>
            <person name="Ireland A."/>
            <person name="Larimer J."/>
            <person name="McCowan C."/>
            <person name="Murphy C."/>
            <person name="Pearson M."/>
            <person name="Poon T.W."/>
            <person name="Priest M."/>
            <person name="Roberts A."/>
            <person name="Saif S."/>
            <person name="Shea T."/>
            <person name="Sykes S."/>
            <person name="Wortman J."/>
            <person name="Nusbaum C."/>
            <person name="Birren B."/>
        </authorList>
    </citation>
    <scope>NUCLEOTIDE SEQUENCE [LARGE SCALE GENOMIC DNA]</scope>
    <source>
        <strain evidence="1 2">CIP 107465</strain>
    </source>
</reference>
<dbReference type="OrthoDB" id="6707778at2"/>
<accession>V2UGV2</accession>
<evidence type="ECO:0000313" key="2">
    <source>
        <dbReference type="Proteomes" id="UP000017404"/>
    </source>
</evidence>
<name>V2UGV2_9GAMM</name>
<comment type="caution">
    <text evidence="1">The sequence shown here is derived from an EMBL/GenBank/DDBJ whole genome shotgun (WGS) entry which is preliminary data.</text>
</comment>
<protein>
    <submittedName>
        <fullName evidence="1">Uncharacterized protein</fullName>
    </submittedName>
</protein>
<dbReference type="Proteomes" id="UP000017404">
    <property type="component" value="Unassembled WGS sequence"/>
</dbReference>
<evidence type="ECO:0000313" key="1">
    <source>
        <dbReference type="EMBL" id="ESK53978.1"/>
    </source>
</evidence>
<proteinExistence type="predicted"/>
<dbReference type="RefSeq" id="WP_018678282.1">
    <property type="nucleotide sequence ID" value="NZ_AYEV01000038.1"/>
</dbReference>
<gene>
    <name evidence="1" type="ORF">F990_03022</name>
</gene>
<sequence>MKTEFELNSFDEILNNIKYLYFFNLNGSKRFWQHAEYDFLICFLHESSKIKEHNERVDNYSSRLHSYFDQVIQNRLNLEINKSLLKLEGKILAFNVHSTMFDSLGESETGGFIDGCDTPPPEFWIYFDGENLYSFIPAEFIEIVNSAIEVSMGESLKWKTDLIEI</sequence>
<dbReference type="PATRIC" id="fig|1120928.5.peg.3058"/>